<evidence type="ECO:0000313" key="1">
    <source>
        <dbReference type="EMBL" id="KAK1415045.1"/>
    </source>
</evidence>
<dbReference type="Proteomes" id="UP001229421">
    <property type="component" value="Unassembled WGS sequence"/>
</dbReference>
<dbReference type="EMBL" id="JAUHHV010000008">
    <property type="protein sequence ID" value="KAK1415045.1"/>
    <property type="molecule type" value="Genomic_DNA"/>
</dbReference>
<accession>A0AAD8K8L5</accession>
<reference evidence="1" key="1">
    <citation type="journal article" date="2023" name="bioRxiv">
        <title>Improved chromosome-level genome assembly for marigold (Tagetes erecta).</title>
        <authorList>
            <person name="Jiang F."/>
            <person name="Yuan L."/>
            <person name="Wang S."/>
            <person name="Wang H."/>
            <person name="Xu D."/>
            <person name="Wang A."/>
            <person name="Fan W."/>
        </authorList>
    </citation>
    <scope>NUCLEOTIDE SEQUENCE</scope>
    <source>
        <strain evidence="1">WSJ</strain>
        <tissue evidence="1">Leaf</tissue>
    </source>
</reference>
<sequence length="200" mass="22533">MLYMQGTGIQACAKDNKQRVVEGRLRVGSCYQLRKYACEEVEEYWNILTHSTYLIVGGASLFTPIPVTEDIPKISFDFATRDRMENACDKETMVTTDKKSYLLLTIQDCSYRLSVSITDGTGSINGTIFDDAVTQLVEKETSETEHECNKGKALEHVNVKPDETAKLQPKEASKIKITETLIKRQLQFNIGTINCCFVQV</sequence>
<proteinExistence type="predicted"/>
<dbReference type="InterPro" id="IPR012340">
    <property type="entry name" value="NA-bd_OB-fold"/>
</dbReference>
<gene>
    <name evidence="1" type="ORF">QVD17_30814</name>
</gene>
<protein>
    <submittedName>
        <fullName evidence="1">Uncharacterized protein</fullName>
    </submittedName>
</protein>
<organism evidence="1 2">
    <name type="scientific">Tagetes erecta</name>
    <name type="common">African marigold</name>
    <dbReference type="NCBI Taxonomy" id="13708"/>
    <lineage>
        <taxon>Eukaryota</taxon>
        <taxon>Viridiplantae</taxon>
        <taxon>Streptophyta</taxon>
        <taxon>Embryophyta</taxon>
        <taxon>Tracheophyta</taxon>
        <taxon>Spermatophyta</taxon>
        <taxon>Magnoliopsida</taxon>
        <taxon>eudicotyledons</taxon>
        <taxon>Gunneridae</taxon>
        <taxon>Pentapetalae</taxon>
        <taxon>asterids</taxon>
        <taxon>campanulids</taxon>
        <taxon>Asterales</taxon>
        <taxon>Asteraceae</taxon>
        <taxon>Asteroideae</taxon>
        <taxon>Heliantheae alliance</taxon>
        <taxon>Tageteae</taxon>
        <taxon>Tagetes</taxon>
    </lineage>
</organism>
<dbReference type="Gene3D" id="2.40.50.140">
    <property type="entry name" value="Nucleic acid-binding proteins"/>
    <property type="match status" value="1"/>
</dbReference>
<dbReference type="AlphaFoldDB" id="A0AAD8K8L5"/>
<name>A0AAD8K8L5_TARER</name>
<keyword evidence="2" id="KW-1185">Reference proteome</keyword>
<evidence type="ECO:0000313" key="2">
    <source>
        <dbReference type="Proteomes" id="UP001229421"/>
    </source>
</evidence>
<comment type="caution">
    <text evidence="1">The sequence shown here is derived from an EMBL/GenBank/DDBJ whole genome shotgun (WGS) entry which is preliminary data.</text>
</comment>